<evidence type="ECO:0000313" key="14">
    <source>
        <dbReference type="EnsemblMetazoa" id="PHUM258700-PA"/>
    </source>
</evidence>
<reference evidence="14" key="3">
    <citation type="submission" date="2021-02" db="UniProtKB">
        <authorList>
            <consortium name="EnsemblMetazoa"/>
        </authorList>
    </citation>
    <scope>IDENTIFICATION</scope>
    <source>
        <strain evidence="14">USDA</strain>
    </source>
</reference>
<organism>
    <name type="scientific">Pediculus humanus subsp. corporis</name>
    <name type="common">Body louse</name>
    <dbReference type="NCBI Taxonomy" id="121224"/>
    <lineage>
        <taxon>Eukaryota</taxon>
        <taxon>Metazoa</taxon>
        <taxon>Ecdysozoa</taxon>
        <taxon>Arthropoda</taxon>
        <taxon>Hexapoda</taxon>
        <taxon>Insecta</taxon>
        <taxon>Pterygota</taxon>
        <taxon>Neoptera</taxon>
        <taxon>Paraneoptera</taxon>
        <taxon>Psocodea</taxon>
        <taxon>Troctomorpha</taxon>
        <taxon>Phthiraptera</taxon>
        <taxon>Anoplura</taxon>
        <taxon>Pediculidae</taxon>
        <taxon>Pediculus</taxon>
    </lineage>
</organism>
<evidence type="ECO:0000256" key="7">
    <source>
        <dbReference type="ARBA" id="ARBA00038326"/>
    </source>
</evidence>
<dbReference type="GeneID" id="8235349"/>
<evidence type="ECO:0000256" key="11">
    <source>
        <dbReference type="ARBA" id="ARBA00047635"/>
    </source>
</evidence>
<keyword evidence="4" id="KW-0862">Zinc</keyword>
<evidence type="ECO:0000256" key="9">
    <source>
        <dbReference type="ARBA" id="ARBA00040502"/>
    </source>
</evidence>
<dbReference type="HOGENOM" id="CLU_005382_5_2_1"/>
<dbReference type="EMBL" id="DS235239">
    <property type="protein sequence ID" value="EEB13801.1"/>
    <property type="molecule type" value="Genomic_DNA"/>
</dbReference>
<dbReference type="RefSeq" id="XP_002426539.1">
    <property type="nucleotide sequence ID" value="XM_002426494.1"/>
</dbReference>
<dbReference type="PANTHER" id="PTHR46516">
    <property type="entry name" value="TRNA-SPECIFIC ADENOSINE DEAMINASE 1"/>
    <property type="match status" value="1"/>
</dbReference>
<evidence type="ECO:0000259" key="12">
    <source>
        <dbReference type="PROSITE" id="PS50141"/>
    </source>
</evidence>
<name>E0VK95_PEDHC</name>
<protein>
    <recommendedName>
        <fullName evidence="9">tRNA-specific adenosine deaminase 1</fullName>
        <ecNumber evidence="8">3.5.4.34</ecNumber>
    </recommendedName>
    <alternativeName>
        <fullName evidence="10">tRNA-specific adenosine-37 deaminase</fullName>
    </alternativeName>
</protein>
<dbReference type="OrthoDB" id="416253at2759"/>
<dbReference type="PROSITE" id="PS50141">
    <property type="entry name" value="A_DEAMIN_EDITASE"/>
    <property type="match status" value="1"/>
</dbReference>
<comment type="cofactor">
    <cofactor evidence="5">
        <name>1D-myo-inositol hexakisphosphate</name>
        <dbReference type="ChEBI" id="CHEBI:58130"/>
    </cofactor>
</comment>
<dbReference type="CTD" id="8235349"/>
<dbReference type="GO" id="GO:0046872">
    <property type="term" value="F:metal ion binding"/>
    <property type="evidence" value="ECO:0007669"/>
    <property type="project" value="UniProtKB-KW"/>
</dbReference>
<dbReference type="GO" id="GO:0003723">
    <property type="term" value="F:RNA binding"/>
    <property type="evidence" value="ECO:0007669"/>
    <property type="project" value="InterPro"/>
</dbReference>
<comment type="catalytic activity">
    <reaction evidence="11">
        <text>adenosine(37) in tRNA(Ala) + H2O + H(+) = inosine(37) in tRNA(Ala) + NH4(+)</text>
        <dbReference type="Rhea" id="RHEA:50968"/>
        <dbReference type="Rhea" id="RHEA-COMP:12855"/>
        <dbReference type="Rhea" id="RHEA-COMP:12856"/>
        <dbReference type="ChEBI" id="CHEBI:15377"/>
        <dbReference type="ChEBI" id="CHEBI:15378"/>
        <dbReference type="ChEBI" id="CHEBI:28938"/>
        <dbReference type="ChEBI" id="CHEBI:74411"/>
        <dbReference type="ChEBI" id="CHEBI:82852"/>
        <dbReference type="EC" id="3.5.4.34"/>
    </reaction>
</comment>
<dbReference type="InParanoid" id="E0VK95"/>
<evidence type="ECO:0000256" key="10">
    <source>
        <dbReference type="ARBA" id="ARBA00041760"/>
    </source>
</evidence>
<dbReference type="InterPro" id="IPR002466">
    <property type="entry name" value="A_deamin"/>
</dbReference>
<dbReference type="AlphaFoldDB" id="E0VK95"/>
<dbReference type="PANTHER" id="PTHR46516:SF1">
    <property type="entry name" value="TRNA-SPECIFIC ADENOSINE DEAMINASE 1"/>
    <property type="match status" value="1"/>
</dbReference>
<dbReference type="KEGG" id="phu:Phum_PHUM258700"/>
<proteinExistence type="inferred from homology"/>
<evidence type="ECO:0000256" key="6">
    <source>
        <dbReference type="ARBA" id="ARBA00037784"/>
    </source>
</evidence>
<comment type="function">
    <text evidence="6">Specifically deaminates adenosine-37 to inosine in tRNA-Ala.</text>
</comment>
<dbReference type="GO" id="GO:0043829">
    <property type="term" value="F:tRNA-specific adenosine-37 deaminase activity"/>
    <property type="evidence" value="ECO:0007669"/>
    <property type="project" value="UniProtKB-EC"/>
</dbReference>
<dbReference type="GO" id="GO:0008033">
    <property type="term" value="P:tRNA processing"/>
    <property type="evidence" value="ECO:0007669"/>
    <property type="project" value="UniProtKB-KW"/>
</dbReference>
<evidence type="ECO:0000256" key="8">
    <source>
        <dbReference type="ARBA" id="ARBA00038940"/>
    </source>
</evidence>
<sequence>MTQINAIVNACINQYLSIKKGKPLTNEWTVISAIVGVIEGTKIEILSLGTGSKCIGKSSMSPKGNVLNDSHAEVIARRAFLKYLYNEIINFNKTNFSKILHKENSYFQIKNSVKFYFVTSMSPCGDASIMPKKDLNAEECLINNLNVEQDNPLKRKLLIDDEPIKKKKFEDVGNEVTSNDESFNSDLDKIEDIHRTGAKCLPDSIIQDPYLPGVNYHCIGAVRTKPGRGDPTLSLSCSDKIAKWNAIGWQGALLSFFIPNPITMEGIICGGGCPYSKQSFHRAVNERVFQNVPIYQSEVNFPDIKIVSKKPCSLSIIWCKTSATNLEVSVNGYKQGVTKKNLNKKEGRTSICKKELFLLFEETFKSFPENDIITKNIFNENKFQRSITYYQLKMAARNYQDKWSKIKNNYFKIWSKNQIIY</sequence>
<dbReference type="FunCoup" id="E0VK95">
    <property type="interactions" value="1562"/>
</dbReference>
<dbReference type="SMART" id="SM00552">
    <property type="entry name" value="ADEAMc"/>
    <property type="match status" value="1"/>
</dbReference>
<reference evidence="13" key="1">
    <citation type="submission" date="2007-04" db="EMBL/GenBank/DDBJ databases">
        <title>Annotation of Pediculus humanus corporis strain USDA.</title>
        <authorList>
            <person name="Kirkness E."/>
            <person name="Hannick L."/>
            <person name="Hass B."/>
            <person name="Bruggner R."/>
            <person name="Lawson D."/>
            <person name="Bidwell S."/>
            <person name="Joardar V."/>
            <person name="Caler E."/>
            <person name="Walenz B."/>
            <person name="Inman J."/>
            <person name="Schobel S."/>
            <person name="Galinsky K."/>
            <person name="Amedeo P."/>
            <person name="Strausberg R."/>
        </authorList>
    </citation>
    <scope>NUCLEOTIDE SEQUENCE</scope>
    <source>
        <strain evidence="13">USDA</strain>
    </source>
</reference>
<dbReference type="OMA" id="YQLAWRQ"/>
<feature type="domain" description="A to I editase" evidence="12">
    <location>
        <begin position="47"/>
        <end position="400"/>
    </location>
</feature>
<evidence type="ECO:0000313" key="15">
    <source>
        <dbReference type="Proteomes" id="UP000009046"/>
    </source>
</evidence>
<evidence type="ECO:0000256" key="1">
    <source>
        <dbReference type="ARBA" id="ARBA00022694"/>
    </source>
</evidence>
<evidence type="ECO:0000256" key="2">
    <source>
        <dbReference type="ARBA" id="ARBA00022723"/>
    </source>
</evidence>
<keyword evidence="2" id="KW-0479">Metal-binding</keyword>
<keyword evidence="3" id="KW-0378">Hydrolase</keyword>
<keyword evidence="15" id="KW-1185">Reference proteome</keyword>
<dbReference type="VEuPathDB" id="VectorBase:PHUM258700"/>
<evidence type="ECO:0000256" key="3">
    <source>
        <dbReference type="ARBA" id="ARBA00022801"/>
    </source>
</evidence>
<dbReference type="EC" id="3.5.4.34" evidence="8"/>
<evidence type="ECO:0000256" key="4">
    <source>
        <dbReference type="ARBA" id="ARBA00022833"/>
    </source>
</evidence>
<dbReference type="eggNOG" id="KOG2777">
    <property type="taxonomic scope" value="Eukaryota"/>
</dbReference>
<dbReference type="Proteomes" id="UP000009046">
    <property type="component" value="Unassembled WGS sequence"/>
</dbReference>
<evidence type="ECO:0000256" key="5">
    <source>
        <dbReference type="ARBA" id="ARBA00037026"/>
    </source>
</evidence>
<reference evidence="13" key="2">
    <citation type="submission" date="2007-04" db="EMBL/GenBank/DDBJ databases">
        <title>The genome of the human body louse.</title>
        <authorList>
            <consortium name="The Human Body Louse Genome Consortium"/>
            <person name="Kirkness E."/>
            <person name="Walenz B."/>
            <person name="Hass B."/>
            <person name="Bruggner R."/>
            <person name="Strausberg R."/>
        </authorList>
    </citation>
    <scope>NUCLEOTIDE SEQUENCE</scope>
    <source>
        <strain evidence="13">USDA</strain>
    </source>
</reference>
<dbReference type="EnsemblMetazoa" id="PHUM258700-RA">
    <property type="protein sequence ID" value="PHUM258700-PA"/>
    <property type="gene ID" value="PHUM258700"/>
</dbReference>
<accession>E0VK95</accession>
<keyword evidence="1" id="KW-0819">tRNA processing</keyword>
<dbReference type="Pfam" id="PF02137">
    <property type="entry name" value="A_deamin"/>
    <property type="match status" value="1"/>
</dbReference>
<dbReference type="STRING" id="121224.E0VK95"/>
<comment type="similarity">
    <text evidence="7">Belongs to the ADAT1 family.</text>
</comment>
<dbReference type="EMBL" id="AAZO01002996">
    <property type="status" value="NOT_ANNOTATED_CDS"/>
    <property type="molecule type" value="Genomic_DNA"/>
</dbReference>
<evidence type="ECO:0000313" key="13">
    <source>
        <dbReference type="EMBL" id="EEB13801.1"/>
    </source>
</evidence>
<gene>
    <name evidence="14" type="primary">8235349</name>
    <name evidence="13" type="ORF">Phum_PHUM258700</name>
</gene>